<sequence>MPNQRIGSGGGWADFSGVWLVGLSSSLFFGFVPVSKSAGTVFDVGSVDFLGLSSGSSGAGSARENVTLAPRSVIVKGGA</sequence>
<keyword evidence="3" id="KW-1185">Reference proteome</keyword>
<name>A0A6A6S688_9PLEO</name>
<evidence type="ECO:0000256" key="1">
    <source>
        <dbReference type="SAM" id="Phobius"/>
    </source>
</evidence>
<reference evidence="2" key="1">
    <citation type="journal article" date="2020" name="Stud. Mycol.">
        <title>101 Dothideomycetes genomes: a test case for predicting lifestyles and emergence of pathogens.</title>
        <authorList>
            <person name="Haridas S."/>
            <person name="Albert R."/>
            <person name="Binder M."/>
            <person name="Bloem J."/>
            <person name="Labutti K."/>
            <person name="Salamov A."/>
            <person name="Andreopoulos B."/>
            <person name="Baker S."/>
            <person name="Barry K."/>
            <person name="Bills G."/>
            <person name="Bluhm B."/>
            <person name="Cannon C."/>
            <person name="Castanera R."/>
            <person name="Culley D."/>
            <person name="Daum C."/>
            <person name="Ezra D."/>
            <person name="Gonzalez J."/>
            <person name="Henrissat B."/>
            <person name="Kuo A."/>
            <person name="Liang C."/>
            <person name="Lipzen A."/>
            <person name="Lutzoni F."/>
            <person name="Magnuson J."/>
            <person name="Mondo S."/>
            <person name="Nolan M."/>
            <person name="Ohm R."/>
            <person name="Pangilinan J."/>
            <person name="Park H.-J."/>
            <person name="Ramirez L."/>
            <person name="Alfaro M."/>
            <person name="Sun H."/>
            <person name="Tritt A."/>
            <person name="Yoshinaga Y."/>
            <person name="Zwiers L.-H."/>
            <person name="Turgeon B."/>
            <person name="Goodwin S."/>
            <person name="Spatafora J."/>
            <person name="Crous P."/>
            <person name="Grigoriev I."/>
        </authorList>
    </citation>
    <scope>NUCLEOTIDE SEQUENCE</scope>
    <source>
        <strain evidence="2">CBS 473.64</strain>
    </source>
</reference>
<dbReference type="Proteomes" id="UP000799753">
    <property type="component" value="Unassembled WGS sequence"/>
</dbReference>
<evidence type="ECO:0000313" key="3">
    <source>
        <dbReference type="Proteomes" id="UP000799753"/>
    </source>
</evidence>
<keyword evidence="1" id="KW-0472">Membrane</keyword>
<organism evidence="2 3">
    <name type="scientific">Massarina eburnea CBS 473.64</name>
    <dbReference type="NCBI Taxonomy" id="1395130"/>
    <lineage>
        <taxon>Eukaryota</taxon>
        <taxon>Fungi</taxon>
        <taxon>Dikarya</taxon>
        <taxon>Ascomycota</taxon>
        <taxon>Pezizomycotina</taxon>
        <taxon>Dothideomycetes</taxon>
        <taxon>Pleosporomycetidae</taxon>
        <taxon>Pleosporales</taxon>
        <taxon>Massarineae</taxon>
        <taxon>Massarinaceae</taxon>
        <taxon>Massarina</taxon>
    </lineage>
</organism>
<accession>A0A6A6S688</accession>
<dbReference type="EMBL" id="MU006780">
    <property type="protein sequence ID" value="KAF2643135.1"/>
    <property type="molecule type" value="Genomic_DNA"/>
</dbReference>
<keyword evidence="1" id="KW-0812">Transmembrane</keyword>
<feature type="transmembrane region" description="Helical" evidence="1">
    <location>
        <begin position="12"/>
        <end position="32"/>
    </location>
</feature>
<gene>
    <name evidence="2" type="ORF">P280DRAFT_467211</name>
</gene>
<proteinExistence type="predicted"/>
<protein>
    <submittedName>
        <fullName evidence="2">Uncharacterized protein</fullName>
    </submittedName>
</protein>
<evidence type="ECO:0000313" key="2">
    <source>
        <dbReference type="EMBL" id="KAF2643135.1"/>
    </source>
</evidence>
<dbReference type="AlphaFoldDB" id="A0A6A6S688"/>
<keyword evidence="1" id="KW-1133">Transmembrane helix</keyword>